<accession>A0A0C9UDG4</accession>
<dbReference type="AlphaFoldDB" id="A0A0C9UDG4"/>
<keyword evidence="3" id="KW-1185">Reference proteome</keyword>
<sequence length="142" mass="15920">MRINHWRYRTPPSAFSTRLGGAADLRIVHVSLSNTGTWRFDEATPEKFQQLSFSPLNSTRRIFSLAYHCQQRISDAVQPMNLPSAASCPRIIHDRTLFAQYDVSDQSSLRFGNKSCALSMSFVNLAEQNPDSAIPIVMQSAA</sequence>
<dbReference type="HOGENOM" id="CLU_1817051_0_0_1"/>
<gene>
    <name evidence="2" type="ORF">M422DRAFT_276311</name>
    <name evidence="1" type="ORF">M422DRAFT_276473</name>
</gene>
<dbReference type="EMBL" id="KN837774">
    <property type="protein sequence ID" value="KIJ23170.1"/>
    <property type="molecule type" value="Genomic_DNA"/>
</dbReference>
<dbReference type="EMBL" id="KN837833">
    <property type="protein sequence ID" value="KIJ23035.1"/>
    <property type="molecule type" value="Genomic_DNA"/>
</dbReference>
<organism evidence="2 3">
    <name type="scientific">Sphaerobolus stellatus (strain SS14)</name>
    <dbReference type="NCBI Taxonomy" id="990650"/>
    <lineage>
        <taxon>Eukaryota</taxon>
        <taxon>Fungi</taxon>
        <taxon>Dikarya</taxon>
        <taxon>Basidiomycota</taxon>
        <taxon>Agaricomycotina</taxon>
        <taxon>Agaricomycetes</taxon>
        <taxon>Phallomycetidae</taxon>
        <taxon>Geastrales</taxon>
        <taxon>Sphaerobolaceae</taxon>
        <taxon>Sphaerobolus</taxon>
    </lineage>
</organism>
<evidence type="ECO:0000313" key="1">
    <source>
        <dbReference type="EMBL" id="KIJ23035.1"/>
    </source>
</evidence>
<protein>
    <submittedName>
        <fullName evidence="2">Uncharacterized protein</fullName>
    </submittedName>
</protein>
<evidence type="ECO:0000313" key="3">
    <source>
        <dbReference type="Proteomes" id="UP000054279"/>
    </source>
</evidence>
<proteinExistence type="predicted"/>
<reference evidence="2 3" key="1">
    <citation type="submission" date="2014-06" db="EMBL/GenBank/DDBJ databases">
        <title>Evolutionary Origins and Diversification of the Mycorrhizal Mutualists.</title>
        <authorList>
            <consortium name="DOE Joint Genome Institute"/>
            <consortium name="Mycorrhizal Genomics Consortium"/>
            <person name="Kohler A."/>
            <person name="Kuo A."/>
            <person name="Nagy L.G."/>
            <person name="Floudas D."/>
            <person name="Copeland A."/>
            <person name="Barry K.W."/>
            <person name="Cichocki N."/>
            <person name="Veneault-Fourrey C."/>
            <person name="LaButti K."/>
            <person name="Lindquist E.A."/>
            <person name="Lipzen A."/>
            <person name="Lundell T."/>
            <person name="Morin E."/>
            <person name="Murat C."/>
            <person name="Riley R."/>
            <person name="Ohm R."/>
            <person name="Sun H."/>
            <person name="Tunlid A."/>
            <person name="Henrissat B."/>
            <person name="Grigoriev I.V."/>
            <person name="Hibbett D.S."/>
            <person name="Martin F."/>
        </authorList>
    </citation>
    <scope>NUCLEOTIDE SEQUENCE [LARGE SCALE GENOMIC DNA]</scope>
    <source>
        <strain evidence="2 3">SS14</strain>
    </source>
</reference>
<evidence type="ECO:0000313" key="2">
    <source>
        <dbReference type="EMBL" id="KIJ23170.1"/>
    </source>
</evidence>
<name>A0A0C9UDG4_SPHS4</name>
<dbReference type="Proteomes" id="UP000054279">
    <property type="component" value="Unassembled WGS sequence"/>
</dbReference>